<dbReference type="EMBL" id="CP024915">
    <property type="protein sequence ID" value="AUZ89259.1"/>
    <property type="molecule type" value="Genomic_DNA"/>
</dbReference>
<comment type="catalytic activity">
    <reaction evidence="8">
        <text>thymidine + ATP = dTMP + ADP + H(+)</text>
        <dbReference type="Rhea" id="RHEA:19129"/>
        <dbReference type="ChEBI" id="CHEBI:15378"/>
        <dbReference type="ChEBI" id="CHEBI:17748"/>
        <dbReference type="ChEBI" id="CHEBI:30616"/>
        <dbReference type="ChEBI" id="CHEBI:63528"/>
        <dbReference type="ChEBI" id="CHEBI:456216"/>
        <dbReference type="EC" id="2.7.1.21"/>
    </reaction>
</comment>
<dbReference type="GO" id="GO:0046104">
    <property type="term" value="P:thymidine metabolic process"/>
    <property type="evidence" value="ECO:0007669"/>
    <property type="project" value="TreeGrafter"/>
</dbReference>
<feature type="compositionally biased region" description="Low complexity" evidence="10">
    <location>
        <begin position="184"/>
        <end position="194"/>
    </location>
</feature>
<dbReference type="AlphaFoldDB" id="A0A2L0UJ52"/>
<dbReference type="NCBIfam" id="NF003297">
    <property type="entry name" value="PRK04296.1-2"/>
    <property type="match status" value="1"/>
</dbReference>
<dbReference type="Gene3D" id="3.40.50.300">
    <property type="entry name" value="P-loop containing nucleotide triphosphate hydrolases"/>
    <property type="match status" value="1"/>
</dbReference>
<dbReference type="PANTHER" id="PTHR11441">
    <property type="entry name" value="THYMIDINE KINASE"/>
    <property type="match status" value="1"/>
</dbReference>
<feature type="region of interest" description="Disordered" evidence="10">
    <location>
        <begin position="175"/>
        <end position="194"/>
    </location>
</feature>
<organism evidence="11 12">
    <name type="scientific">Arthrobacter agilis</name>
    <dbReference type="NCBI Taxonomy" id="37921"/>
    <lineage>
        <taxon>Bacteria</taxon>
        <taxon>Bacillati</taxon>
        <taxon>Actinomycetota</taxon>
        <taxon>Actinomycetes</taxon>
        <taxon>Micrococcales</taxon>
        <taxon>Micrococcaceae</taxon>
        <taxon>Arthrobacter</taxon>
    </lineage>
</organism>
<dbReference type="GO" id="GO:0005524">
    <property type="term" value="F:ATP binding"/>
    <property type="evidence" value="ECO:0007669"/>
    <property type="project" value="UniProtKB-KW"/>
</dbReference>
<evidence type="ECO:0000313" key="12">
    <source>
        <dbReference type="Proteomes" id="UP000239187"/>
    </source>
</evidence>
<name>A0A2L0UJ52_9MICC</name>
<evidence type="ECO:0000256" key="7">
    <source>
        <dbReference type="ARBA" id="ARBA00022840"/>
    </source>
</evidence>
<dbReference type="Proteomes" id="UP000239187">
    <property type="component" value="Chromosome"/>
</dbReference>
<sequence>MAELLFFSGTMDCGKSTLALQMDHNHKARGRRGLLFSSHDRAGESMISSRLGLQVPAVEVFPETDFWVELTLRQTMGARIDYVICDEAQFYTVDQIDQLARIVDEMDIDVFSFGITSDFRTRLFPGSQRLIELADRVQVLQVEALCWCGKRATHNARTVDGVMVVEGDQMVVGDVDQPGDEDSPAAPAAGAAADPVTSVRVPVVGYETLCRRHHMRRQTSRTSPSLFSNEMPLPFEERAVPPRSGGTATLQDAEPGTSGS</sequence>
<evidence type="ECO:0000256" key="5">
    <source>
        <dbReference type="ARBA" id="ARBA00022741"/>
    </source>
</evidence>
<dbReference type="Pfam" id="PF00265">
    <property type="entry name" value="TK"/>
    <property type="match status" value="1"/>
</dbReference>
<reference evidence="11 12" key="1">
    <citation type="submission" date="2017-11" db="EMBL/GenBank/DDBJ databases">
        <title>Draft genome of Arthrobacter agilis strain UMCV2, a plant growth-promoting rhizobacterium and biocontrol capacity of phytopathogenic fungi.</title>
        <authorList>
            <person name="Martinez-Camara R."/>
            <person name="Santoyo G."/>
            <person name="Moreno-Hagelsieb G."/>
            <person name="Valencia-Cantero E."/>
        </authorList>
    </citation>
    <scope>NUCLEOTIDE SEQUENCE [LARGE SCALE GENOMIC DNA]</scope>
    <source>
        <strain evidence="11 12">UMCV2</strain>
    </source>
</reference>
<dbReference type="SUPFAM" id="SSF57716">
    <property type="entry name" value="Glucocorticoid receptor-like (DNA-binding domain)"/>
    <property type="match status" value="1"/>
</dbReference>
<protein>
    <recommendedName>
        <fullName evidence="2 8">Thymidine kinase</fullName>
        <ecNumber evidence="2 8">2.7.1.21</ecNumber>
    </recommendedName>
</protein>
<dbReference type="GO" id="GO:0005829">
    <property type="term" value="C:cytosol"/>
    <property type="evidence" value="ECO:0007669"/>
    <property type="project" value="TreeGrafter"/>
</dbReference>
<dbReference type="EC" id="2.7.1.21" evidence="2 8"/>
<proteinExistence type="inferred from homology"/>
<dbReference type="InterPro" id="IPR001267">
    <property type="entry name" value="Thymidine_kinase"/>
</dbReference>
<keyword evidence="4 8" id="KW-0808">Transferase</keyword>
<dbReference type="PANTHER" id="PTHR11441:SF0">
    <property type="entry name" value="THYMIDINE KINASE, CYTOSOLIC"/>
    <property type="match status" value="1"/>
</dbReference>
<gene>
    <name evidence="11" type="ORF">CVO76_04875</name>
</gene>
<evidence type="ECO:0000256" key="3">
    <source>
        <dbReference type="ARBA" id="ARBA00022634"/>
    </source>
</evidence>
<dbReference type="InterPro" id="IPR027417">
    <property type="entry name" value="P-loop_NTPase"/>
</dbReference>
<evidence type="ECO:0000313" key="11">
    <source>
        <dbReference type="EMBL" id="AUZ89259.1"/>
    </source>
</evidence>
<dbReference type="GO" id="GO:0071897">
    <property type="term" value="P:DNA biosynthetic process"/>
    <property type="evidence" value="ECO:0007669"/>
    <property type="project" value="UniProtKB-KW"/>
</dbReference>
<keyword evidence="3 8" id="KW-0237">DNA synthesis</keyword>
<evidence type="ECO:0000256" key="6">
    <source>
        <dbReference type="ARBA" id="ARBA00022777"/>
    </source>
</evidence>
<evidence type="ECO:0000256" key="8">
    <source>
        <dbReference type="RuleBase" id="RU000544"/>
    </source>
</evidence>
<dbReference type="RefSeq" id="WP_208740962.1">
    <property type="nucleotide sequence ID" value="NZ_CP024915.1"/>
</dbReference>
<dbReference type="SUPFAM" id="SSF52540">
    <property type="entry name" value="P-loop containing nucleoside triphosphate hydrolases"/>
    <property type="match status" value="1"/>
</dbReference>
<evidence type="ECO:0000256" key="1">
    <source>
        <dbReference type="ARBA" id="ARBA00007587"/>
    </source>
</evidence>
<keyword evidence="5 8" id="KW-0547">Nucleotide-binding</keyword>
<keyword evidence="7 8" id="KW-0067">ATP-binding</keyword>
<keyword evidence="6 8" id="KW-0418">Kinase</keyword>
<feature type="region of interest" description="Disordered" evidence="10">
    <location>
        <begin position="214"/>
        <end position="260"/>
    </location>
</feature>
<evidence type="ECO:0000256" key="4">
    <source>
        <dbReference type="ARBA" id="ARBA00022679"/>
    </source>
</evidence>
<accession>A0A2L0UJ52</accession>
<evidence type="ECO:0000256" key="9">
    <source>
        <dbReference type="RuleBase" id="RU004165"/>
    </source>
</evidence>
<evidence type="ECO:0000256" key="10">
    <source>
        <dbReference type="SAM" id="MobiDB-lite"/>
    </source>
</evidence>
<comment type="similarity">
    <text evidence="1 9">Belongs to the thymidine kinase family.</text>
</comment>
<dbReference type="GO" id="GO:0004797">
    <property type="term" value="F:thymidine kinase activity"/>
    <property type="evidence" value="ECO:0007669"/>
    <property type="project" value="UniProtKB-EC"/>
</dbReference>
<evidence type="ECO:0000256" key="2">
    <source>
        <dbReference type="ARBA" id="ARBA00012118"/>
    </source>
</evidence>